<protein>
    <submittedName>
        <fullName evidence="1">Uncharacterized protein</fullName>
    </submittedName>
</protein>
<sequence length="1321" mass="150730">MSIISDDSLHSLLAAVNSVSNSAEKDVKDLLKIISIVENSQFEFGGFADAAIILDASMVFAAFKFFENQMSAYTLPVQRENACNDIWKKNYAFITAADSQISLNTNPEVEKLSPLQVNETRNLVSSWPDLYDFLEGEAKKIDNIKCDENPLITDQNDILENKLNNMSTHNFNRIDHNLGHSIKSDYKVSSEPEDSHSLNNLAEIENKDLISISRDSINQCSSTNFEDKNFSNSLNLYDNYLPDELDYEPSEIGEIEVVSENESFESILEVTECESLSDYLLEDENSKEHSFEGDIIDRNDIQLTNCTNAEFSNTFSKVNEKISCGVGLGMKTKRCIESIDTKTDMDHSFKRDSCKKPKREISNKFDADKTTFDKMNSTEEIKLHIQEQCALGNLNKAIITAKTFIPTSAIFAQRKIFKELFIDLMKRIMDPDNSLEKYTCLKAIEDTINICLDSKMYNSELCSLIICKCLNCDISISNGKNMLLFCQKMSIPINSKAISSYLKLVKSAKISLQETISFLEYLKNICKTSFPKSLIHEILEHFTRGEESILCTEFFKLCKFLCCIDVWEIDRDCLQTFIKCCFKNNCWTQIADFFLAWVNKGCLFICLYQSFTNQFERIGLFYEKFAEELFKRTDLLPSDSIAIMGQMGVSLMLESFSRKQYSNAFNILFTLHKYDINYFQLQEPLSHMYSYVKDLKNHFEVLVFPFTIAFIALDICLHLKRPKDAYKVFQSFTLKISEDWKEEISKIRYQQLWYLLELSKQLHTVEPLGIGLVAFSDFLSRVKDFSLEERKGFAVDVQVIYNKYLINLINAQQLSSVSEFYHYSESSEKDIFFLNSQVLRGLVVYFAQNNLVEDARKLFSTGCRRKIYDIEQKDEFIWNLTMKTNWTIFEMKCAVETFIKNIMETLNDKCKINFGKKTVVKILFKESGNICSEIDCLNVYPRNTQSIKEITCNILKSIHSDIVWTECKNSAALVLTLEKMCSYYKMPSDLKESHVIDLEKKVSQSKMKLISSRKEADKELPVNCSDLKFPSVAITPLMSKYLVTDSTCILPPKLITQENTCEMSFNASISENVQLGNSAPISIESINPFSSEKINSSSHFVTPEQEQEITSSDQIISRSSSLQMVPEKEIQIINTQMSPGKICSTNTDELISKHVYKSVPQNINSNSSKKKILRKYKKLSGFKNVKFVIPKIIYTKKCIGKNKIIFNDPSSYSESVCVPLTSKNVKPKTFLGTTNKLNPSTSVNAGNFKTITASSVPSVGDHTGTCVVKPELSESDCKMPTAEWSWFRGHGRHSFRQVAQVVATKSASILMKEILVVCGKI</sequence>
<dbReference type="EMBL" id="BMAW01028744">
    <property type="protein sequence ID" value="GFU08841.1"/>
    <property type="molecule type" value="Genomic_DNA"/>
</dbReference>
<comment type="caution">
    <text evidence="1">The sequence shown here is derived from an EMBL/GenBank/DDBJ whole genome shotgun (WGS) entry which is preliminary data.</text>
</comment>
<reference evidence="1" key="1">
    <citation type="submission" date="2020-08" db="EMBL/GenBank/DDBJ databases">
        <title>Multicomponent nature underlies the extraordinary mechanical properties of spider dragline silk.</title>
        <authorList>
            <person name="Kono N."/>
            <person name="Nakamura H."/>
            <person name="Mori M."/>
            <person name="Yoshida Y."/>
            <person name="Ohtoshi R."/>
            <person name="Malay A.D."/>
            <person name="Moran D.A.P."/>
            <person name="Tomita M."/>
            <person name="Numata K."/>
            <person name="Arakawa K."/>
        </authorList>
    </citation>
    <scope>NUCLEOTIDE SEQUENCE</scope>
</reference>
<gene>
    <name evidence="1" type="primary">AVEN_72598_1</name>
    <name evidence="1" type="ORF">NPIL_260941</name>
</gene>
<keyword evidence="2" id="KW-1185">Reference proteome</keyword>
<accession>A0A8X6Q932</accession>
<name>A0A8X6Q932_NEPPI</name>
<proteinExistence type="predicted"/>
<dbReference type="Proteomes" id="UP000887013">
    <property type="component" value="Unassembled WGS sequence"/>
</dbReference>
<dbReference type="OrthoDB" id="6431289at2759"/>
<organism evidence="1 2">
    <name type="scientific">Nephila pilipes</name>
    <name type="common">Giant wood spider</name>
    <name type="synonym">Nephila maculata</name>
    <dbReference type="NCBI Taxonomy" id="299642"/>
    <lineage>
        <taxon>Eukaryota</taxon>
        <taxon>Metazoa</taxon>
        <taxon>Ecdysozoa</taxon>
        <taxon>Arthropoda</taxon>
        <taxon>Chelicerata</taxon>
        <taxon>Arachnida</taxon>
        <taxon>Araneae</taxon>
        <taxon>Araneomorphae</taxon>
        <taxon>Entelegynae</taxon>
        <taxon>Araneoidea</taxon>
        <taxon>Nephilidae</taxon>
        <taxon>Nephila</taxon>
    </lineage>
</organism>
<evidence type="ECO:0000313" key="1">
    <source>
        <dbReference type="EMBL" id="GFU08841.1"/>
    </source>
</evidence>
<evidence type="ECO:0000313" key="2">
    <source>
        <dbReference type="Proteomes" id="UP000887013"/>
    </source>
</evidence>